<dbReference type="EMBL" id="CP100390">
    <property type="protein sequence ID" value="UZE95275.1"/>
    <property type="molecule type" value="Genomic_DNA"/>
</dbReference>
<name>A0ABY6MZR1_9ALTE</name>
<evidence type="ECO:0000313" key="2">
    <source>
        <dbReference type="Proteomes" id="UP001163739"/>
    </source>
</evidence>
<dbReference type="Proteomes" id="UP001163739">
    <property type="component" value="Chromosome"/>
</dbReference>
<gene>
    <name evidence="1" type="ORF">NKI27_14555</name>
</gene>
<accession>A0ABY6MZR1</accession>
<proteinExistence type="predicted"/>
<dbReference type="RefSeq" id="WP_265046765.1">
    <property type="nucleotide sequence ID" value="NZ_CP100390.1"/>
</dbReference>
<sequence length="69" mass="7556">MTGNEQAVISHMMPGNTYTSQTLSNALKLSREAVSKILLSAYRGGVIDRYSVQGTKGFVYATKQFGFSF</sequence>
<reference evidence="1" key="1">
    <citation type="submission" date="2022-06" db="EMBL/GenBank/DDBJ databases">
        <title>Alkalimarinus sp. nov., isolated from gut of a Alitta virens.</title>
        <authorList>
            <person name="Yang A.I."/>
            <person name="Shin N.-R."/>
        </authorList>
    </citation>
    <scope>NUCLEOTIDE SEQUENCE</scope>
    <source>
        <strain evidence="1">A2M4</strain>
    </source>
</reference>
<keyword evidence="2" id="KW-1185">Reference proteome</keyword>
<organism evidence="1 2">
    <name type="scientific">Alkalimarinus alittae</name>
    <dbReference type="NCBI Taxonomy" id="2961619"/>
    <lineage>
        <taxon>Bacteria</taxon>
        <taxon>Pseudomonadati</taxon>
        <taxon>Pseudomonadota</taxon>
        <taxon>Gammaproteobacteria</taxon>
        <taxon>Alteromonadales</taxon>
        <taxon>Alteromonadaceae</taxon>
        <taxon>Alkalimarinus</taxon>
    </lineage>
</organism>
<evidence type="ECO:0000313" key="1">
    <source>
        <dbReference type="EMBL" id="UZE95275.1"/>
    </source>
</evidence>
<protein>
    <submittedName>
        <fullName evidence="1">Uncharacterized protein</fullName>
    </submittedName>
</protein>